<name>A4GIE8_9BACT</name>
<evidence type="ECO:0000313" key="2">
    <source>
        <dbReference type="EMBL" id="ABL60958.1"/>
    </source>
</evidence>
<protein>
    <submittedName>
        <fullName evidence="2">Transcriptional regulator ModE family</fullName>
    </submittedName>
</protein>
<sequence length="136" mass="14564">MASSLSNAEPKLSVPLQSDQTHKAQRGAGVRLKLFVGQAAIGIGQIDLLDCIGRTGSLVLAATQMNMDETRAENLLALTSAGFSKPLVIPAGSDSNLLELTELGAALIHRYRKQDSYIQKSSADLKDWLNKQQASN</sequence>
<dbReference type="InterPro" id="IPR036388">
    <property type="entry name" value="WH-like_DNA-bd_sf"/>
</dbReference>
<accession>A4GIE8</accession>
<reference evidence="2" key="1">
    <citation type="journal article" date="2007" name="Environ. Microbiol.">
        <title>Proteorhodopsin photosystem gene clusters exhibit co-evolutionary trends and shared ancestry among diverse marine microbial phyla.</title>
        <authorList>
            <person name="McCarren J."/>
            <person name="Delong E.F."/>
        </authorList>
    </citation>
    <scope>NUCLEOTIDE SEQUENCE</scope>
</reference>
<dbReference type="SUPFAM" id="SSF46785">
    <property type="entry name" value="Winged helix' DNA-binding domain"/>
    <property type="match status" value="1"/>
</dbReference>
<organism evidence="2">
    <name type="scientific">uncultured marine bacterium HF10_19P19</name>
    <dbReference type="NCBI Taxonomy" id="413067"/>
    <lineage>
        <taxon>Bacteria</taxon>
        <taxon>environmental samples</taxon>
    </lineage>
</organism>
<dbReference type="InterPro" id="IPR036390">
    <property type="entry name" value="WH_DNA-bd_sf"/>
</dbReference>
<dbReference type="EMBL" id="EF100190">
    <property type="protein sequence ID" value="ABL60958.1"/>
    <property type="molecule type" value="Genomic_DNA"/>
</dbReference>
<evidence type="ECO:0000256" key="1">
    <source>
        <dbReference type="SAM" id="MobiDB-lite"/>
    </source>
</evidence>
<dbReference type="Gene3D" id="1.10.10.10">
    <property type="entry name" value="Winged helix-like DNA-binding domain superfamily/Winged helix DNA-binding domain"/>
    <property type="match status" value="1"/>
</dbReference>
<reference evidence="2" key="2">
    <citation type="journal article" date="2007" name="Proc. Natl. Acad. Sci. U.S.A.">
        <title>Proteorhodopsin photosystem gene expression enables photophosphorylation in a heterologous host.</title>
        <authorList>
            <person name="Martinez A."/>
            <person name="Bradley A.S."/>
            <person name="Waldbauer J.R."/>
            <person name="Summons R.E."/>
            <person name="Delong E.F."/>
        </authorList>
    </citation>
    <scope>NUCLEOTIDE SEQUENCE</scope>
</reference>
<feature type="region of interest" description="Disordered" evidence="1">
    <location>
        <begin position="1"/>
        <end position="20"/>
    </location>
</feature>
<dbReference type="AlphaFoldDB" id="A4GIE8"/>
<gene>
    <name evidence="2" type="ORF">ALOHA_HF1019P19.21</name>
</gene>
<proteinExistence type="predicted"/>